<dbReference type="AlphaFoldDB" id="A0A368BQU6"/>
<dbReference type="EMBL" id="QOPC01000001">
    <property type="protein sequence ID" value="RCL39699.1"/>
    <property type="molecule type" value="Genomic_DNA"/>
</dbReference>
<protein>
    <submittedName>
        <fullName evidence="2">Uncharacterized protein</fullName>
    </submittedName>
</protein>
<reference evidence="2 3" key="1">
    <citation type="journal article" date="2018" name="Microbiome">
        <title>Fine metagenomic profile of the Mediterranean stratified and mixed water columns revealed by assembly and recruitment.</title>
        <authorList>
            <person name="Haro-Moreno J.M."/>
            <person name="Lopez-Perez M."/>
            <person name="De La Torre J.R."/>
            <person name="Picazo A."/>
            <person name="Camacho A."/>
            <person name="Rodriguez-Valera F."/>
        </authorList>
    </citation>
    <scope>NUCLEOTIDE SEQUENCE [LARGE SCALE GENOMIC DNA]</scope>
    <source>
        <strain evidence="2">MED-G84</strain>
    </source>
</reference>
<keyword evidence="1" id="KW-1133">Transmembrane helix</keyword>
<name>A0A368BQU6_9GAMM</name>
<keyword evidence="1" id="KW-0472">Membrane</keyword>
<gene>
    <name evidence="2" type="ORF">DBW98_00415</name>
</gene>
<evidence type="ECO:0000313" key="2">
    <source>
        <dbReference type="EMBL" id="RCL39699.1"/>
    </source>
</evidence>
<feature type="transmembrane region" description="Helical" evidence="1">
    <location>
        <begin position="41"/>
        <end position="60"/>
    </location>
</feature>
<comment type="caution">
    <text evidence="2">The sequence shown here is derived from an EMBL/GenBank/DDBJ whole genome shotgun (WGS) entry which is preliminary data.</text>
</comment>
<dbReference type="Proteomes" id="UP000253032">
    <property type="component" value="Unassembled WGS sequence"/>
</dbReference>
<sequence length="67" mass="7710">MKIIIEFISSHITSWGMVWFGLIFWGSIINEITSFNFFNTTASSFNLTPYIFGLSIGLIAKMRGRWV</sequence>
<organism evidence="2 3">
    <name type="scientific">SAR86 cluster bacterium</name>
    <dbReference type="NCBI Taxonomy" id="2030880"/>
    <lineage>
        <taxon>Bacteria</taxon>
        <taxon>Pseudomonadati</taxon>
        <taxon>Pseudomonadota</taxon>
        <taxon>Gammaproteobacteria</taxon>
        <taxon>SAR86 cluster</taxon>
    </lineage>
</organism>
<feature type="transmembrane region" description="Helical" evidence="1">
    <location>
        <begin position="12"/>
        <end position="29"/>
    </location>
</feature>
<evidence type="ECO:0000256" key="1">
    <source>
        <dbReference type="SAM" id="Phobius"/>
    </source>
</evidence>
<keyword evidence="1" id="KW-0812">Transmembrane</keyword>
<evidence type="ECO:0000313" key="3">
    <source>
        <dbReference type="Proteomes" id="UP000253032"/>
    </source>
</evidence>
<proteinExistence type="predicted"/>
<accession>A0A368BQU6</accession>